<accession>A0AC34QJ64</accession>
<name>A0AC34QJ64_9BILA</name>
<proteinExistence type="predicted"/>
<protein>
    <submittedName>
        <fullName evidence="2">Peptidylglycine monooxygenase</fullName>
    </submittedName>
</protein>
<evidence type="ECO:0000313" key="1">
    <source>
        <dbReference type="Proteomes" id="UP000887576"/>
    </source>
</evidence>
<sequence>MKYVWFPQVAVLAAHFLKIGDKFIGKYPKFGIILAISYLALSKQYGIYQQQMTNEQEFYDPDTVALMNWISAETPENAIFAGSMQLMAGVKACTSRPIANHPHFEDKSLRQRTERIYQIYSMYSIKTVFDTICSENINYDRFSSKFEEKMKWLLVFLAIQLAVGKSVVKKLEAGNVSSTTEFLVAINGYSPGQDDDYVAVAVQAPSGYIVKFEPSASADRIHHILLYGCTVPAFQKSFWKGGSTCNGPSFILYAWARNAPSLELPKDVAFPIGNTGDPVQYIVMQIHYAHPFTGKVRDFSGVKLHLSPVKPKYLAAVYLFVSGDPIPPHRDATYNNVSCSYQGSTKLYPFAFRTHTHGMGRAVSAYFKHEGKWTKIGKRNPQWPQLFQAVDEKLEINNGDFMAAMCRFDSHDQDKPVPMGSMGTNEMCNFYMMFYRSADEPDPFPYGAYCGGNENPYLVATEYPEEGTTLLPPHPEWEHTAHQSAKPFGVVEKFAVKQIGNVKLGQISGMSFDNSGNLVVFQRGTRVWGPYSFDSENQLNDKSPISEPTVLVAKIKDDKLELVKAFGVNLFYMPHGIYVDDSGYYYTTDVGSHQVIKWKLVGDELTPVFALGERFVPGSDQQHFCKPAAVAVSKKDGSIFVADGYCNNRIVKFSKNGEYITEFGSPSSPGREGTRFALGTFNLPHDIALDEANDEIYVADRENGRVQVFTGDGTAIAEMRHSDYFGNVYSVDYCPQHGVFFIPGLPTEAANEINVFGAPLGASTFQYSFKGSSGDFHRPHILRTNKDSVFVGEIEDSGGLLWRFDVDQDSKAMMPMTSTSNASTSTENSVIVFLIITIAIFMGLLYYMRSHKVSINSRTPTSFFDRGSFKPLKTEDLASDDESEDDLGISGRA</sequence>
<dbReference type="Proteomes" id="UP000887576">
    <property type="component" value="Unplaced"/>
</dbReference>
<evidence type="ECO:0000313" key="2">
    <source>
        <dbReference type="WBParaSite" id="JU765_v2.g16815.t1"/>
    </source>
</evidence>
<reference evidence="2" key="1">
    <citation type="submission" date="2022-11" db="UniProtKB">
        <authorList>
            <consortium name="WormBaseParasite"/>
        </authorList>
    </citation>
    <scope>IDENTIFICATION</scope>
</reference>
<organism evidence="1 2">
    <name type="scientific">Panagrolaimus sp. JU765</name>
    <dbReference type="NCBI Taxonomy" id="591449"/>
    <lineage>
        <taxon>Eukaryota</taxon>
        <taxon>Metazoa</taxon>
        <taxon>Ecdysozoa</taxon>
        <taxon>Nematoda</taxon>
        <taxon>Chromadorea</taxon>
        <taxon>Rhabditida</taxon>
        <taxon>Tylenchina</taxon>
        <taxon>Panagrolaimomorpha</taxon>
        <taxon>Panagrolaimoidea</taxon>
        <taxon>Panagrolaimidae</taxon>
        <taxon>Panagrolaimus</taxon>
    </lineage>
</organism>
<dbReference type="WBParaSite" id="JU765_v2.g16815.t1">
    <property type="protein sequence ID" value="JU765_v2.g16815.t1"/>
    <property type="gene ID" value="JU765_v2.g16815"/>
</dbReference>